<gene>
    <name evidence="1" type="ORF">CA85_01070</name>
</gene>
<proteinExistence type="predicted"/>
<dbReference type="AlphaFoldDB" id="A0A5C5YIY0"/>
<dbReference type="RefSeq" id="WP_146389178.1">
    <property type="nucleotide sequence ID" value="NZ_SJPK01000001.1"/>
</dbReference>
<name>A0A5C5YIY0_9BACT</name>
<reference evidence="1 2" key="1">
    <citation type="submission" date="2019-02" db="EMBL/GenBank/DDBJ databases">
        <title>Deep-cultivation of Planctomycetes and their phenomic and genomic characterization uncovers novel biology.</title>
        <authorList>
            <person name="Wiegand S."/>
            <person name="Jogler M."/>
            <person name="Boedeker C."/>
            <person name="Pinto D."/>
            <person name="Vollmers J."/>
            <person name="Rivas-Marin E."/>
            <person name="Kohn T."/>
            <person name="Peeters S.H."/>
            <person name="Heuer A."/>
            <person name="Rast P."/>
            <person name="Oberbeckmann S."/>
            <person name="Bunk B."/>
            <person name="Jeske O."/>
            <person name="Meyerdierks A."/>
            <person name="Storesund J.E."/>
            <person name="Kallscheuer N."/>
            <person name="Luecker S."/>
            <person name="Lage O.M."/>
            <person name="Pohl T."/>
            <person name="Merkel B.J."/>
            <person name="Hornburger P."/>
            <person name="Mueller R.-W."/>
            <person name="Bruemmer F."/>
            <person name="Labrenz M."/>
            <person name="Spormann A.M."/>
            <person name="Op Den Camp H."/>
            <person name="Overmann J."/>
            <person name="Amann R."/>
            <person name="Jetten M.S.M."/>
            <person name="Mascher T."/>
            <person name="Medema M.H."/>
            <person name="Devos D.P."/>
            <person name="Kaster A.-K."/>
            <person name="Ovreas L."/>
            <person name="Rohde M."/>
            <person name="Galperin M.Y."/>
            <person name="Jogler C."/>
        </authorList>
    </citation>
    <scope>NUCLEOTIDE SEQUENCE [LARGE SCALE GENOMIC DNA]</scope>
    <source>
        <strain evidence="1 2">CA85</strain>
    </source>
</reference>
<dbReference type="Proteomes" id="UP000318053">
    <property type="component" value="Unassembled WGS sequence"/>
</dbReference>
<comment type="caution">
    <text evidence="1">The sequence shown here is derived from an EMBL/GenBank/DDBJ whole genome shotgun (WGS) entry which is preliminary data.</text>
</comment>
<dbReference type="EMBL" id="SJPK01000001">
    <property type="protein sequence ID" value="TWT74821.1"/>
    <property type="molecule type" value="Genomic_DNA"/>
</dbReference>
<evidence type="ECO:0000313" key="1">
    <source>
        <dbReference type="EMBL" id="TWT74821.1"/>
    </source>
</evidence>
<accession>A0A5C5YIY0</accession>
<keyword evidence="2" id="KW-1185">Reference proteome</keyword>
<organism evidence="1 2">
    <name type="scientific">Allorhodopirellula solitaria</name>
    <dbReference type="NCBI Taxonomy" id="2527987"/>
    <lineage>
        <taxon>Bacteria</taxon>
        <taxon>Pseudomonadati</taxon>
        <taxon>Planctomycetota</taxon>
        <taxon>Planctomycetia</taxon>
        <taxon>Pirellulales</taxon>
        <taxon>Pirellulaceae</taxon>
        <taxon>Allorhodopirellula</taxon>
    </lineage>
</organism>
<dbReference type="OrthoDB" id="2371077at2"/>
<sequence>MKTLRLNGLSGSHPLGAMAAFGLLRILSLEKPFGIAKLAWVFDGDWRAELHCANEFGEQQLVAYLIQRQPRRVTAPWLDWHDDIKSSVPMFRGEWLKVVAGYGEQITDHDENTLFELNEHAAFLTGFGSEVVLAKSKPEVKPTGFHMTAGQQRFLKNVKELASSLDPNQRSSKRQKESERLEELQDAYLTAIRGPWTYKDSFHSLGWDPATEGLYALSDRSPSDAGPTSVRAAVWLAFESLPLFPAIPVSNVLHTTGFDRSGQHLRWPIWDDAISVETLRCLLSHPELHQQPPESNQLGNRGVRVVMTCPCVRDANGRGTLRNAIGVSCEENTLEKENRNG</sequence>
<evidence type="ECO:0000313" key="2">
    <source>
        <dbReference type="Proteomes" id="UP000318053"/>
    </source>
</evidence>
<protein>
    <submittedName>
        <fullName evidence="1">Uncharacterized protein</fullName>
    </submittedName>
</protein>